<accession>A0A0M6YDZ8</accession>
<feature type="region of interest" description="Disordered" evidence="1">
    <location>
        <begin position="1"/>
        <end position="29"/>
    </location>
</feature>
<dbReference type="RefSeq" id="WP_235814966.1">
    <property type="nucleotide sequence ID" value="NZ_CXST01000006.1"/>
</dbReference>
<keyword evidence="4" id="KW-1185">Reference proteome</keyword>
<evidence type="ECO:0000313" key="3">
    <source>
        <dbReference type="EMBL" id="CTQ47241.1"/>
    </source>
</evidence>
<organism evidence="3 4">
    <name type="scientific">Roseibium aggregatum</name>
    <dbReference type="NCBI Taxonomy" id="187304"/>
    <lineage>
        <taxon>Bacteria</taxon>
        <taxon>Pseudomonadati</taxon>
        <taxon>Pseudomonadota</taxon>
        <taxon>Alphaproteobacteria</taxon>
        <taxon>Hyphomicrobiales</taxon>
        <taxon>Stappiaceae</taxon>
        <taxon>Roseibium</taxon>
    </lineage>
</organism>
<evidence type="ECO:0000313" key="4">
    <source>
        <dbReference type="Proteomes" id="UP000048926"/>
    </source>
</evidence>
<dbReference type="InterPro" id="IPR024467">
    <property type="entry name" value="Xre/MbcA/ParS-like_toxin-bd"/>
</dbReference>
<proteinExistence type="predicted"/>
<gene>
    <name evidence="3" type="ORF">LAL4801_05703</name>
</gene>
<dbReference type="AlphaFoldDB" id="A0A0M6YDZ8"/>
<evidence type="ECO:0000259" key="2">
    <source>
        <dbReference type="Pfam" id="PF09722"/>
    </source>
</evidence>
<reference evidence="4" key="1">
    <citation type="submission" date="2015-07" db="EMBL/GenBank/DDBJ databases">
        <authorList>
            <person name="Rodrigo-Torres Lidia"/>
            <person name="Arahal R.David."/>
        </authorList>
    </citation>
    <scope>NUCLEOTIDE SEQUENCE [LARGE SCALE GENOMIC DNA]</scope>
    <source>
        <strain evidence="4">CECT 4801</strain>
    </source>
</reference>
<name>A0A0M6YDZ8_9HYPH</name>
<evidence type="ECO:0000256" key="1">
    <source>
        <dbReference type="SAM" id="MobiDB-lite"/>
    </source>
</evidence>
<protein>
    <recommendedName>
        <fullName evidence="2">Antitoxin Xre/MbcA/ParS-like toxin-binding domain-containing protein</fullName>
    </recommendedName>
</protein>
<feature type="compositionally biased region" description="Polar residues" evidence="1">
    <location>
        <begin position="16"/>
        <end position="29"/>
    </location>
</feature>
<dbReference type="Proteomes" id="UP000048926">
    <property type="component" value="Unassembled WGS sequence"/>
</dbReference>
<feature type="domain" description="Antitoxin Xre/MbcA/ParS-like toxin-binding" evidence="2">
    <location>
        <begin position="121"/>
        <end position="166"/>
    </location>
</feature>
<dbReference type="EMBL" id="CXST01000006">
    <property type="protein sequence ID" value="CTQ47241.1"/>
    <property type="molecule type" value="Genomic_DNA"/>
</dbReference>
<sequence length="171" mass="18075">MSKATEKTGVGRSRATRTTSGLASSTMKSAGKSTLVEVRAIKDGPPLVPGSEVEVVAKEVGGRYILRIKGAKSGRFERVNVTGTSSGMRRAASALGRRAMVKAAEVERQQERDEIIDRITEWAGGADAAGTWYRSFPIPAFGGRTAESLVDTGNAPAVRRYLDAVAVGSFS</sequence>
<dbReference type="Pfam" id="PF09722">
    <property type="entry name" value="Xre_MbcA_ParS_C"/>
    <property type="match status" value="1"/>
</dbReference>